<gene>
    <name evidence="1" type="ORF">CYNAS_LOCUS3686</name>
</gene>
<protein>
    <submittedName>
        <fullName evidence="1">Uncharacterized protein</fullName>
    </submittedName>
</protein>
<proteinExistence type="predicted"/>
<evidence type="ECO:0000313" key="1">
    <source>
        <dbReference type="EMBL" id="CAJ0591703.1"/>
    </source>
</evidence>
<accession>A0AA36DS53</accession>
<organism evidence="1 2">
    <name type="scientific">Cylicocyclus nassatus</name>
    <name type="common">Nematode worm</name>
    <dbReference type="NCBI Taxonomy" id="53992"/>
    <lineage>
        <taxon>Eukaryota</taxon>
        <taxon>Metazoa</taxon>
        <taxon>Ecdysozoa</taxon>
        <taxon>Nematoda</taxon>
        <taxon>Chromadorea</taxon>
        <taxon>Rhabditida</taxon>
        <taxon>Rhabditina</taxon>
        <taxon>Rhabditomorpha</taxon>
        <taxon>Strongyloidea</taxon>
        <taxon>Strongylidae</taxon>
        <taxon>Cylicocyclus</taxon>
    </lineage>
</organism>
<keyword evidence="2" id="KW-1185">Reference proteome</keyword>
<dbReference type="EMBL" id="CATQJL010000001">
    <property type="protein sequence ID" value="CAJ0591703.1"/>
    <property type="molecule type" value="Genomic_DNA"/>
</dbReference>
<comment type="caution">
    <text evidence="1">The sequence shown here is derived from an EMBL/GenBank/DDBJ whole genome shotgun (WGS) entry which is preliminary data.</text>
</comment>
<evidence type="ECO:0000313" key="2">
    <source>
        <dbReference type="Proteomes" id="UP001176961"/>
    </source>
</evidence>
<name>A0AA36DS53_CYLNA</name>
<sequence>MSVHEFSFISAKAAGGGFSTALVTRHHTKGYEKKRNLILAKFSEGCNAGPGQSKGSPALEHIVNISGALLAMRAGFIRIDHVLAYEEGISGSDTSDFPFYAEENIDEDEDIIVRYGQQSSKEDQFRTEGEQRRVQRMRGKRKTEARQFVQFLARMQPNSTAAKGAVKRGVVLVLDEPPQKRMRMKISSYNNINSLGNLSSI</sequence>
<reference evidence="1" key="1">
    <citation type="submission" date="2023-07" db="EMBL/GenBank/DDBJ databases">
        <authorList>
            <consortium name="CYATHOMIX"/>
        </authorList>
    </citation>
    <scope>NUCLEOTIDE SEQUENCE</scope>
    <source>
        <strain evidence="1">N/A</strain>
    </source>
</reference>
<dbReference type="Proteomes" id="UP001176961">
    <property type="component" value="Unassembled WGS sequence"/>
</dbReference>
<dbReference type="AlphaFoldDB" id="A0AA36DS53"/>